<evidence type="ECO:0000313" key="2">
    <source>
        <dbReference type="Proteomes" id="UP000197068"/>
    </source>
</evidence>
<comment type="caution">
    <text evidence="1">The sequence shown here is derived from an EMBL/GenBank/DDBJ whole genome shotgun (WGS) entry which is preliminary data.</text>
</comment>
<sequence>MKHQLSFATVNVLSDGIAEIIITEGIEVSMEMLDEFDAFLSQHLSDHFALLINKVHSYNYTFEAKMTMASHENLIAIAVIVYKEADKKIINDVMALRAIDDWNLKTFSALELGWQQGYDWLQTELDLLVI</sequence>
<protein>
    <recommendedName>
        <fullName evidence="3">STAS/SEC14 domain-containing protein</fullName>
    </recommendedName>
</protein>
<dbReference type="RefSeq" id="WP_057182792.1">
    <property type="nucleotide sequence ID" value="NZ_BDQM01000024.1"/>
</dbReference>
<reference evidence="1 2" key="1">
    <citation type="submission" date="2017-06" db="EMBL/GenBank/DDBJ databases">
        <title>Whole Genome Sequences of Colwellia marinimaniae MTCD1.</title>
        <authorList>
            <person name="Kusumoto H."/>
            <person name="Inoue M."/>
            <person name="Tanikawa K."/>
            <person name="Maeji H."/>
            <person name="Cameron J.H."/>
            <person name="Bartlett D.H."/>
        </authorList>
    </citation>
    <scope>NUCLEOTIDE SEQUENCE [LARGE SCALE GENOMIC DNA]</scope>
    <source>
        <strain evidence="1 2">MTCD1</strain>
    </source>
</reference>
<name>A0ABQ0MXC4_9GAMM</name>
<evidence type="ECO:0008006" key="3">
    <source>
        <dbReference type="Google" id="ProtNLM"/>
    </source>
</evidence>
<accession>A0ABQ0MXC4</accession>
<evidence type="ECO:0000313" key="1">
    <source>
        <dbReference type="EMBL" id="GAW97032.1"/>
    </source>
</evidence>
<gene>
    <name evidence="1" type="ORF">MTCD1_02658</name>
</gene>
<proteinExistence type="predicted"/>
<organism evidence="1 2">
    <name type="scientific">Colwellia marinimaniae</name>
    <dbReference type="NCBI Taxonomy" id="1513592"/>
    <lineage>
        <taxon>Bacteria</taxon>
        <taxon>Pseudomonadati</taxon>
        <taxon>Pseudomonadota</taxon>
        <taxon>Gammaproteobacteria</taxon>
        <taxon>Alteromonadales</taxon>
        <taxon>Colwelliaceae</taxon>
        <taxon>Colwellia</taxon>
    </lineage>
</organism>
<dbReference type="EMBL" id="BDQM01000024">
    <property type="protein sequence ID" value="GAW97032.1"/>
    <property type="molecule type" value="Genomic_DNA"/>
</dbReference>
<keyword evidence="2" id="KW-1185">Reference proteome</keyword>
<dbReference type="Proteomes" id="UP000197068">
    <property type="component" value="Unassembled WGS sequence"/>
</dbReference>